<dbReference type="EMBL" id="CP155571">
    <property type="protein sequence ID" value="XFO70869.1"/>
    <property type="molecule type" value="Genomic_DNA"/>
</dbReference>
<protein>
    <recommendedName>
        <fullName evidence="1">Putative restriction endonuclease domain-containing protein</fullName>
    </recommendedName>
</protein>
<evidence type="ECO:0000259" key="1">
    <source>
        <dbReference type="Pfam" id="PF05685"/>
    </source>
</evidence>
<feature type="domain" description="Putative restriction endonuclease" evidence="1">
    <location>
        <begin position="15"/>
        <end position="186"/>
    </location>
</feature>
<dbReference type="Pfam" id="PF05685">
    <property type="entry name" value="Uma2"/>
    <property type="match status" value="1"/>
</dbReference>
<dbReference type="Proteomes" id="UP000216052">
    <property type="component" value="Chromosome"/>
</dbReference>
<accession>A0ABZ3IXR8</accession>
<gene>
    <name evidence="2" type="ORF">SPACI_008690</name>
</gene>
<dbReference type="Gene3D" id="3.90.1570.10">
    <property type="entry name" value="tt1808, chain A"/>
    <property type="match status" value="1"/>
</dbReference>
<reference evidence="2" key="1">
    <citation type="submission" date="2024-05" db="EMBL/GenBank/DDBJ databases">
        <title>Isolation and characterization of Sporomusa carbonis sp. nov., a carboxydotrophic hydrogenogen in the genus of Sporomusa isolated from a charcoal burning pile.</title>
        <authorList>
            <person name="Boeer T."/>
            <person name="Rosenbaum F."/>
            <person name="Eysell L."/>
            <person name="Mueller V."/>
            <person name="Daniel R."/>
            <person name="Poehlein A."/>
        </authorList>
    </citation>
    <scope>NUCLEOTIDE SEQUENCE [LARGE SCALE GENOMIC DNA]</scope>
    <source>
        <strain evidence="2">DSM 3132</strain>
    </source>
</reference>
<dbReference type="CDD" id="cd06260">
    <property type="entry name" value="DUF820-like"/>
    <property type="match status" value="1"/>
</dbReference>
<dbReference type="RefSeq" id="WP_093795121.1">
    <property type="nucleotide sequence ID" value="NZ_CP155571.1"/>
</dbReference>
<dbReference type="InterPro" id="IPR008538">
    <property type="entry name" value="Uma2"/>
</dbReference>
<dbReference type="InterPro" id="IPR012296">
    <property type="entry name" value="Nuclease_put_TT1808"/>
</dbReference>
<dbReference type="PANTHER" id="PTHR36558:SF1">
    <property type="entry name" value="RESTRICTION ENDONUCLEASE DOMAIN-CONTAINING PROTEIN-RELATED"/>
    <property type="match status" value="1"/>
</dbReference>
<dbReference type="SUPFAM" id="SSF52980">
    <property type="entry name" value="Restriction endonuclease-like"/>
    <property type="match status" value="1"/>
</dbReference>
<organism evidence="2 3">
    <name type="scientific">Sporomusa acidovorans (strain ATCC 49682 / DSM 3132 / Mol)</name>
    <dbReference type="NCBI Taxonomy" id="1123286"/>
    <lineage>
        <taxon>Bacteria</taxon>
        <taxon>Bacillati</taxon>
        <taxon>Bacillota</taxon>
        <taxon>Negativicutes</taxon>
        <taxon>Selenomonadales</taxon>
        <taxon>Sporomusaceae</taxon>
        <taxon>Sporomusa</taxon>
    </lineage>
</organism>
<name>A0ABZ3IXR8_SPOA4</name>
<dbReference type="PANTHER" id="PTHR36558">
    <property type="entry name" value="GLR1098 PROTEIN"/>
    <property type="match status" value="1"/>
</dbReference>
<evidence type="ECO:0000313" key="2">
    <source>
        <dbReference type="EMBL" id="XFO70869.1"/>
    </source>
</evidence>
<proteinExistence type="predicted"/>
<dbReference type="InterPro" id="IPR011335">
    <property type="entry name" value="Restrct_endonuc-II-like"/>
</dbReference>
<sequence>MSNNAIKNDRVYTYADYLNWPENERWEIIDGVAYAMAPPSTTHQRIIGNLFVEFATFLKGKPCEAFIAPFGVTFDKTAKDETNPHAVEPDITVICDKSKITAQGCKGAPDLIIEVLSRSTASHDVIKKRRLYEQNGVLEYWIVDPSNQIITRFHLNEELFKYREPEYFARDNTIIPISFPALEIKLEDIFPDTTEE</sequence>
<evidence type="ECO:0000313" key="3">
    <source>
        <dbReference type="Proteomes" id="UP000216052"/>
    </source>
</evidence>
<keyword evidence="3" id="KW-1185">Reference proteome</keyword>